<dbReference type="GO" id="GO:0015031">
    <property type="term" value="P:protein transport"/>
    <property type="evidence" value="ECO:0007669"/>
    <property type="project" value="UniProtKB-UniRule"/>
</dbReference>
<keyword evidence="4 9" id="KW-0813">Transport</keyword>
<evidence type="ECO:0000256" key="8">
    <source>
        <dbReference type="ARBA" id="ARBA00025651"/>
    </source>
</evidence>
<feature type="region of interest" description="Disordered" evidence="10">
    <location>
        <begin position="243"/>
        <end position="266"/>
    </location>
</feature>
<keyword evidence="11" id="KW-0647">Proteasome</keyword>
<evidence type="ECO:0000256" key="1">
    <source>
        <dbReference type="ARBA" id="ARBA00006199"/>
    </source>
</evidence>
<feature type="compositionally biased region" description="Basic residues" evidence="10">
    <location>
        <begin position="36"/>
        <end position="45"/>
    </location>
</feature>
<feature type="region of interest" description="Disordered" evidence="10">
    <location>
        <begin position="1"/>
        <end position="52"/>
    </location>
</feature>
<dbReference type="AlphaFoldDB" id="A0A4U0XPF1"/>
<comment type="subcellular location">
    <subcellularLocation>
        <location evidence="9">Cytoplasm</location>
    </subcellularLocation>
    <subcellularLocation>
        <location evidence="9">Nucleus</location>
    </subcellularLocation>
</comment>
<dbReference type="STRING" id="331657.A0A4U0XPF1"/>
<keyword evidence="5 9" id="KW-0963">Cytoplasm</keyword>
<dbReference type="PANTHER" id="PTHR28032:SF1">
    <property type="entry name" value="FI02826P"/>
    <property type="match status" value="1"/>
</dbReference>
<dbReference type="GO" id="GO:0000502">
    <property type="term" value="C:proteasome complex"/>
    <property type="evidence" value="ECO:0007669"/>
    <property type="project" value="UniProtKB-KW"/>
</dbReference>
<reference evidence="11 12" key="1">
    <citation type="submission" date="2017-03" db="EMBL/GenBank/DDBJ databases">
        <title>Genomes of endolithic fungi from Antarctica.</title>
        <authorList>
            <person name="Coleine C."/>
            <person name="Masonjones S."/>
            <person name="Stajich J.E."/>
        </authorList>
    </citation>
    <scope>NUCLEOTIDE SEQUENCE [LARGE SCALE GENOMIC DNA]</scope>
    <source>
        <strain evidence="11 12">CCFEE 5187</strain>
    </source>
</reference>
<keyword evidence="6 9" id="KW-0653">Protein transport</keyword>
<evidence type="ECO:0000313" key="11">
    <source>
        <dbReference type="EMBL" id="TKA78297.1"/>
    </source>
</evidence>
<feature type="compositionally biased region" description="Basic and acidic residues" evidence="10">
    <location>
        <begin position="7"/>
        <end position="17"/>
    </location>
</feature>
<evidence type="ECO:0000256" key="9">
    <source>
        <dbReference type="RuleBase" id="RU368013"/>
    </source>
</evidence>
<comment type="similarity">
    <text evidence="1 9">Belongs to the cut8/STS1 family.</text>
</comment>
<sequence length="281" mass="31525">MSGRKRKADDDQNDDRMSTSPNSSPTVANRPLPHTLPRRQAKRMRSNVSGRPLPLPRLLETLGEEDMRGLLHSICEQHPDIGAEVVTTAPRPDVQSAISVLQRYEESLRGSFPFGNRHTSDYAYNRVRQPLLDLLDAIKDFTPHFLPPNETQAMTSLNYLDAATHIIHGLPTWDTYQHNRHKEEAYDDMGRAWALVIREAVHRPGWMQLQYGGWEQKLAKHNEESGGRMQEAVNELRTSLGWGGEGSTMSPAAAQGDGGSIRQQLMSGTYGTNLPVRVGPW</sequence>
<proteinExistence type="inferred from homology"/>
<dbReference type="InterPro" id="IPR013868">
    <property type="entry name" value="Cut8/Sts1_fam"/>
</dbReference>
<dbReference type="EMBL" id="NAJN01000148">
    <property type="protein sequence ID" value="TKA78297.1"/>
    <property type="molecule type" value="Genomic_DNA"/>
</dbReference>
<evidence type="ECO:0000256" key="5">
    <source>
        <dbReference type="ARBA" id="ARBA00022490"/>
    </source>
</evidence>
<dbReference type="FunFam" id="1.20.58.1590:FF:000001">
    <property type="entry name" value="Tethering factor for nuclear proteasome STS1"/>
    <property type="match status" value="1"/>
</dbReference>
<dbReference type="GO" id="GO:0071630">
    <property type="term" value="P:nuclear protein quality control by the ubiquitin-proteasome system"/>
    <property type="evidence" value="ECO:0007669"/>
    <property type="project" value="UniProtKB-UniRule"/>
</dbReference>
<dbReference type="InterPro" id="IPR038422">
    <property type="entry name" value="Cut8/Sts1_sf"/>
</dbReference>
<comment type="caution">
    <text evidence="11">The sequence shown here is derived from an EMBL/GenBank/DDBJ whole genome shotgun (WGS) entry which is preliminary data.</text>
</comment>
<evidence type="ECO:0000256" key="6">
    <source>
        <dbReference type="ARBA" id="ARBA00022927"/>
    </source>
</evidence>
<comment type="function">
    <text evidence="8 9">Involved in ubiquitin-mediated protein degradation. Regulatory factor in the ubiquitin/proteasome pathway that controls the turnover of proteasome substrates. Targets proteasomes to the nucleus and facilitates the degradation of nuclear proteins.</text>
</comment>
<dbReference type="GO" id="GO:0031144">
    <property type="term" value="P:proteasome localization"/>
    <property type="evidence" value="ECO:0007669"/>
    <property type="project" value="UniProtKB-UniRule"/>
</dbReference>
<evidence type="ECO:0000256" key="7">
    <source>
        <dbReference type="ARBA" id="ARBA00023242"/>
    </source>
</evidence>
<evidence type="ECO:0000256" key="2">
    <source>
        <dbReference type="ARBA" id="ARBA00011464"/>
    </source>
</evidence>
<dbReference type="GO" id="GO:0031965">
    <property type="term" value="C:nuclear membrane"/>
    <property type="evidence" value="ECO:0007669"/>
    <property type="project" value="TreeGrafter"/>
</dbReference>
<protein>
    <recommendedName>
        <fullName evidence="3 9">Tethering factor for nuclear proteasome STS1</fullName>
    </recommendedName>
</protein>
<dbReference type="GO" id="GO:0005737">
    <property type="term" value="C:cytoplasm"/>
    <property type="evidence" value="ECO:0007669"/>
    <property type="project" value="UniProtKB-SubCell"/>
</dbReference>
<keyword evidence="7 9" id="KW-0539">Nucleus</keyword>
<feature type="compositionally biased region" description="Polar residues" evidence="10">
    <location>
        <begin position="18"/>
        <end position="27"/>
    </location>
</feature>
<gene>
    <name evidence="11" type="ORF">B0A49_02053</name>
</gene>
<comment type="subunit">
    <text evidence="2 9">Binds the proteasome.</text>
</comment>
<evidence type="ECO:0000256" key="3">
    <source>
        <dbReference type="ARBA" id="ARBA00016204"/>
    </source>
</evidence>
<dbReference type="Gene3D" id="1.20.58.1590">
    <property type="entry name" value="Tethering factor for nuclear proteasome Cut8/Sts1"/>
    <property type="match status" value="1"/>
</dbReference>
<name>A0A4U0XPF1_9PEZI</name>
<dbReference type="OrthoDB" id="10061064at2759"/>
<evidence type="ECO:0000256" key="4">
    <source>
        <dbReference type="ARBA" id="ARBA00022448"/>
    </source>
</evidence>
<evidence type="ECO:0000313" key="12">
    <source>
        <dbReference type="Proteomes" id="UP000308768"/>
    </source>
</evidence>
<keyword evidence="12" id="KW-1185">Reference proteome</keyword>
<dbReference type="Pfam" id="PF08559">
    <property type="entry name" value="Cut8"/>
    <property type="match status" value="1"/>
</dbReference>
<evidence type="ECO:0000256" key="10">
    <source>
        <dbReference type="SAM" id="MobiDB-lite"/>
    </source>
</evidence>
<dbReference type="Proteomes" id="UP000308768">
    <property type="component" value="Unassembled WGS sequence"/>
</dbReference>
<accession>A0A4U0XPF1</accession>
<dbReference type="PANTHER" id="PTHR28032">
    <property type="entry name" value="FI02826P"/>
    <property type="match status" value="1"/>
</dbReference>
<dbReference type="GO" id="GO:0070628">
    <property type="term" value="F:proteasome binding"/>
    <property type="evidence" value="ECO:0007669"/>
    <property type="project" value="TreeGrafter"/>
</dbReference>
<organism evidence="11 12">
    <name type="scientific">Cryomyces minteri</name>
    <dbReference type="NCBI Taxonomy" id="331657"/>
    <lineage>
        <taxon>Eukaryota</taxon>
        <taxon>Fungi</taxon>
        <taxon>Dikarya</taxon>
        <taxon>Ascomycota</taxon>
        <taxon>Pezizomycotina</taxon>
        <taxon>Dothideomycetes</taxon>
        <taxon>Dothideomycetes incertae sedis</taxon>
        <taxon>Cryomyces</taxon>
    </lineage>
</organism>